<feature type="non-terminal residue" evidence="3">
    <location>
        <position position="237"/>
    </location>
</feature>
<name>A0ABV5D2Q8_9ACTN</name>
<proteinExistence type="predicted"/>
<dbReference type="SUPFAM" id="SSF49319">
    <property type="entry name" value="Actinoxanthin-like"/>
    <property type="match status" value="1"/>
</dbReference>
<dbReference type="InterPro" id="IPR027273">
    <property type="entry name" value="Neocarzinostatin-like"/>
</dbReference>
<feature type="chain" id="PRO_5047105412" evidence="2">
    <location>
        <begin position="38"/>
        <end position="237"/>
    </location>
</feature>
<keyword evidence="4" id="KW-1185">Reference proteome</keyword>
<dbReference type="PROSITE" id="PS00430">
    <property type="entry name" value="TONB_DEPENDENT_REC_1"/>
    <property type="match status" value="1"/>
</dbReference>
<evidence type="ECO:0000256" key="2">
    <source>
        <dbReference type="SAM" id="SignalP"/>
    </source>
</evidence>
<accession>A0ABV5D2Q8</accession>
<dbReference type="Proteomes" id="UP001582793">
    <property type="component" value="Unassembled WGS sequence"/>
</dbReference>
<dbReference type="InterPro" id="IPR010916">
    <property type="entry name" value="TonB_box_CS"/>
</dbReference>
<dbReference type="EMBL" id="JBCGDC010000272">
    <property type="protein sequence ID" value="MFB6398555.1"/>
    <property type="molecule type" value="Genomic_DNA"/>
</dbReference>
<protein>
    <submittedName>
        <fullName evidence="3">Uncharacterized protein</fullName>
    </submittedName>
</protein>
<evidence type="ECO:0000313" key="3">
    <source>
        <dbReference type="EMBL" id="MFB6398555.1"/>
    </source>
</evidence>
<keyword evidence="2" id="KW-0732">Signal</keyword>
<feature type="signal peptide" evidence="2">
    <location>
        <begin position="1"/>
        <end position="37"/>
    </location>
</feature>
<sequence length="237" mass="23132">MPSRPNLRRLVGTGPTLALLCATAVTAVGLAPAPAWAETVGQGANGQRLTVSKTTGINRQGETVSVSGTGYDTNKGIYVAFCVDNGAGAAPSPCGGGIDMSGNSGASQWISSNPPAYGEGLAIPYGPGGSFSVQVKVSTKIGDVDCTVTRCAVVTRTDHLRTADRSQDVRVPVTFAAAQPAPGNPPPPAANPSNPGPGRTTPAPGAPTTATQSATAGVAATASAATPGGAPAADGAA</sequence>
<reference evidence="3 4" key="1">
    <citation type="submission" date="2024-04" db="EMBL/GenBank/DDBJ databases">
        <title>Polymorphospora sp. isolated from Baiyangdian Lake in Xiong'an New Area.</title>
        <authorList>
            <person name="Zhang X."/>
            <person name="Liu J."/>
        </authorList>
    </citation>
    <scope>NUCLEOTIDE SEQUENCE [LARGE SCALE GENOMIC DNA]</scope>
    <source>
        <strain evidence="3 4">2-325</strain>
    </source>
</reference>
<gene>
    <name evidence="3" type="ORF">AAFH96_36630</name>
</gene>
<dbReference type="Gene3D" id="2.60.40.230">
    <property type="entry name" value="Neocarzinostatin-like"/>
    <property type="match status" value="1"/>
</dbReference>
<comment type="caution">
    <text evidence="3">The sequence shown here is derived from an EMBL/GenBank/DDBJ whole genome shotgun (WGS) entry which is preliminary data.</text>
</comment>
<dbReference type="RefSeq" id="WP_375737289.1">
    <property type="nucleotide sequence ID" value="NZ_JBCGDC010000272.1"/>
</dbReference>
<feature type="region of interest" description="Disordered" evidence="1">
    <location>
        <begin position="177"/>
        <end position="237"/>
    </location>
</feature>
<evidence type="ECO:0000313" key="4">
    <source>
        <dbReference type="Proteomes" id="UP001582793"/>
    </source>
</evidence>
<organism evidence="3 4">
    <name type="scientific">Polymorphospora lycopeni</name>
    <dbReference type="NCBI Taxonomy" id="3140240"/>
    <lineage>
        <taxon>Bacteria</taxon>
        <taxon>Bacillati</taxon>
        <taxon>Actinomycetota</taxon>
        <taxon>Actinomycetes</taxon>
        <taxon>Micromonosporales</taxon>
        <taxon>Micromonosporaceae</taxon>
        <taxon>Polymorphospora</taxon>
    </lineage>
</organism>
<feature type="compositionally biased region" description="Low complexity" evidence="1">
    <location>
        <begin position="191"/>
        <end position="237"/>
    </location>
</feature>
<evidence type="ECO:0000256" key="1">
    <source>
        <dbReference type="SAM" id="MobiDB-lite"/>
    </source>
</evidence>